<dbReference type="InterPro" id="IPR047708">
    <property type="entry name" value="CD1871A-like"/>
</dbReference>
<accession>A0A1G7A422</accession>
<sequence length="49" mass="5243">MKAHAYSLYCRLALLVLGLAMVIGGIFRNETGVVFAKASRICLECIGIG</sequence>
<protein>
    <recommendedName>
        <fullName evidence="3">Thioredoxin</fullName>
    </recommendedName>
</protein>
<dbReference type="NCBIfam" id="NF040920">
    <property type="entry name" value="CD1871A_fam"/>
    <property type="match status" value="1"/>
</dbReference>
<evidence type="ECO:0000313" key="1">
    <source>
        <dbReference type="EMBL" id="SDE09383.1"/>
    </source>
</evidence>
<dbReference type="RefSeq" id="WP_091792400.1">
    <property type="nucleotide sequence ID" value="NZ_FNAF01000018.1"/>
</dbReference>
<gene>
    <name evidence="1" type="ORF">SAMN04489866_11816</name>
</gene>
<reference evidence="1 2" key="1">
    <citation type="submission" date="2016-10" db="EMBL/GenBank/DDBJ databases">
        <authorList>
            <person name="de Groot N.N."/>
        </authorList>
    </citation>
    <scope>NUCLEOTIDE SEQUENCE [LARGE SCALE GENOMIC DNA]</scope>
    <source>
        <strain evidence="1 2">DSM 20475</strain>
    </source>
</reference>
<evidence type="ECO:0000313" key="2">
    <source>
        <dbReference type="Proteomes" id="UP000198995"/>
    </source>
</evidence>
<dbReference type="Proteomes" id="UP000198995">
    <property type="component" value="Unassembled WGS sequence"/>
</dbReference>
<organism evidence="1 2">
    <name type="scientific">Peptococcus niger</name>
    <dbReference type="NCBI Taxonomy" id="2741"/>
    <lineage>
        <taxon>Bacteria</taxon>
        <taxon>Bacillati</taxon>
        <taxon>Bacillota</taxon>
        <taxon>Clostridia</taxon>
        <taxon>Eubacteriales</taxon>
        <taxon>Peptococcaceae</taxon>
        <taxon>Peptococcus</taxon>
    </lineage>
</organism>
<keyword evidence="2" id="KW-1185">Reference proteome</keyword>
<proteinExistence type="predicted"/>
<dbReference type="AlphaFoldDB" id="A0A1G7A422"/>
<evidence type="ECO:0008006" key="3">
    <source>
        <dbReference type="Google" id="ProtNLM"/>
    </source>
</evidence>
<name>A0A1G7A422_PEPNI</name>
<dbReference type="EMBL" id="FNAF01000018">
    <property type="protein sequence ID" value="SDE09383.1"/>
    <property type="molecule type" value="Genomic_DNA"/>
</dbReference>